<gene>
    <name evidence="2" type="ORF">Micbo1qcDRAFT_229437</name>
</gene>
<keyword evidence="3" id="KW-1185">Reference proteome</keyword>
<dbReference type="OrthoDB" id="6361347at2759"/>
<feature type="domain" description="ER-bound oxygenase mpaB/mpaB'/Rubber oxygenase catalytic" evidence="1">
    <location>
        <begin position="165"/>
        <end position="361"/>
    </location>
</feature>
<reference evidence="3" key="1">
    <citation type="submission" date="2016-02" db="EMBL/GenBank/DDBJ databases">
        <title>Draft genome sequence of Microdochium bolleyi, a fungal endophyte of beachgrass.</title>
        <authorList>
            <consortium name="DOE Joint Genome Institute"/>
            <person name="David A.S."/>
            <person name="May G."/>
            <person name="Haridas S."/>
            <person name="Lim J."/>
            <person name="Wang M."/>
            <person name="Labutti K."/>
            <person name="Lipzen A."/>
            <person name="Barry K."/>
            <person name="Grigoriev I.V."/>
        </authorList>
    </citation>
    <scope>NUCLEOTIDE SEQUENCE [LARGE SCALE GENOMIC DNA]</scope>
    <source>
        <strain evidence="3">J235TASD1</strain>
    </source>
</reference>
<dbReference type="Pfam" id="PF09995">
    <property type="entry name" value="MPAB_Lcp_cat"/>
    <property type="match status" value="1"/>
</dbReference>
<dbReference type="InterPro" id="IPR018713">
    <property type="entry name" value="MPAB/Lcp_cat_dom"/>
</dbReference>
<dbReference type="STRING" id="196109.A0A136JHD9"/>
<dbReference type="InParanoid" id="A0A136JHD9"/>
<dbReference type="InterPro" id="IPR037473">
    <property type="entry name" value="Lcp-like"/>
</dbReference>
<protein>
    <recommendedName>
        <fullName evidence="1">ER-bound oxygenase mpaB/mpaB'/Rubber oxygenase catalytic domain-containing protein</fullName>
    </recommendedName>
</protein>
<organism evidence="2 3">
    <name type="scientific">Microdochium bolleyi</name>
    <dbReference type="NCBI Taxonomy" id="196109"/>
    <lineage>
        <taxon>Eukaryota</taxon>
        <taxon>Fungi</taxon>
        <taxon>Dikarya</taxon>
        <taxon>Ascomycota</taxon>
        <taxon>Pezizomycotina</taxon>
        <taxon>Sordariomycetes</taxon>
        <taxon>Xylariomycetidae</taxon>
        <taxon>Xylariales</taxon>
        <taxon>Microdochiaceae</taxon>
        <taxon>Microdochium</taxon>
    </lineage>
</organism>
<accession>A0A136JHD9</accession>
<dbReference type="PANTHER" id="PTHR37539">
    <property type="entry name" value="SECRETED PROTEIN-RELATED"/>
    <property type="match status" value="1"/>
</dbReference>
<evidence type="ECO:0000313" key="2">
    <source>
        <dbReference type="EMBL" id="KXJ96570.1"/>
    </source>
</evidence>
<dbReference type="GO" id="GO:0016491">
    <property type="term" value="F:oxidoreductase activity"/>
    <property type="evidence" value="ECO:0007669"/>
    <property type="project" value="InterPro"/>
</dbReference>
<dbReference type="PANTHER" id="PTHR37539:SF1">
    <property type="entry name" value="ER-BOUND OXYGENASE MPAB_MPAB'_RUBBER OXYGENASE CATALYTIC DOMAIN-CONTAINING PROTEIN"/>
    <property type="match status" value="1"/>
</dbReference>
<name>A0A136JHD9_9PEZI</name>
<sequence length="488" mass="55073">MPIEKWHPIDPDTYGWKERWGAKFYWTPEHHRPEDLQKLIHTYDVVAAEALDRLDELSPPPYADKSVETNIRESNIEGAIRPEDGEKKQRRDLFELVRKHADKDDKIGRLWEEIHTVPDWVDWEQIERGQKVFWRYGGPCLTTLTFLSLLGGMGSGRTVETLDRTGGFCAKVVKRRLLETTQHTLNVHKDLASIQPGGDGFVNSVQVRLLHATVRKRILEMATARPGYYDVGAYGVPVNDLDCIGTIHTFSSTVVWGGLPRQGVHMREQEIADYLALWRYVAYLMGTPHDNLATPRAAQVMMESLIASEINPTPASAVLANNIITGLAGTQPTYASPQFMAAQSYWLNGKQVSSALKIPPPTLWYNALVLGQCMLFVIMAHLNRWFTSVDEWNIKTFKKVIYKILLHDKAKGGLGYTTRFNFKYVPRYDRMNTEPGVYDQPPRGILKPGSERTALIGLVVGTTLASLGLLAGVKIGGWLLSRVVGHWR</sequence>
<evidence type="ECO:0000313" key="3">
    <source>
        <dbReference type="Proteomes" id="UP000070501"/>
    </source>
</evidence>
<dbReference type="AlphaFoldDB" id="A0A136JHD9"/>
<evidence type="ECO:0000259" key="1">
    <source>
        <dbReference type="Pfam" id="PF09995"/>
    </source>
</evidence>
<dbReference type="EMBL" id="KQ964245">
    <property type="protein sequence ID" value="KXJ96570.1"/>
    <property type="molecule type" value="Genomic_DNA"/>
</dbReference>
<proteinExistence type="predicted"/>
<dbReference type="Proteomes" id="UP000070501">
    <property type="component" value="Unassembled WGS sequence"/>
</dbReference>